<sequence>MSDSVLLTVTSQLIAALIEQTYCMYAAETRGKNTEAMAQKLLCNALCELINNILTCRYYVDIPSSDKCLAGACR</sequence>
<evidence type="ECO:0000313" key="1">
    <source>
        <dbReference type="EMBL" id="CCD44540.1"/>
    </source>
</evidence>
<dbReference type="Proteomes" id="UP000008177">
    <property type="component" value="Unplaced contigs"/>
</dbReference>
<dbReference type="AlphaFoldDB" id="G2XVM0"/>
<reference evidence="2" key="1">
    <citation type="journal article" date="2011" name="PLoS Genet.">
        <title>Genomic analysis of the necrotrophic fungal pathogens Sclerotinia sclerotiorum and Botrytis cinerea.</title>
        <authorList>
            <person name="Amselem J."/>
            <person name="Cuomo C.A."/>
            <person name="van Kan J.A."/>
            <person name="Viaud M."/>
            <person name="Benito E.P."/>
            <person name="Couloux A."/>
            <person name="Coutinho P.M."/>
            <person name="de Vries R.P."/>
            <person name="Dyer P.S."/>
            <person name="Fillinger S."/>
            <person name="Fournier E."/>
            <person name="Gout L."/>
            <person name="Hahn M."/>
            <person name="Kohn L."/>
            <person name="Lapalu N."/>
            <person name="Plummer K.M."/>
            <person name="Pradier J.M."/>
            <person name="Quevillon E."/>
            <person name="Sharon A."/>
            <person name="Simon A."/>
            <person name="ten Have A."/>
            <person name="Tudzynski B."/>
            <person name="Tudzynski P."/>
            <person name="Wincker P."/>
            <person name="Andrew M."/>
            <person name="Anthouard V."/>
            <person name="Beever R.E."/>
            <person name="Beffa R."/>
            <person name="Benoit I."/>
            <person name="Bouzid O."/>
            <person name="Brault B."/>
            <person name="Chen Z."/>
            <person name="Choquer M."/>
            <person name="Collemare J."/>
            <person name="Cotton P."/>
            <person name="Danchin E.G."/>
            <person name="Da Silva C."/>
            <person name="Gautier A."/>
            <person name="Giraud C."/>
            <person name="Giraud T."/>
            <person name="Gonzalez C."/>
            <person name="Grossetete S."/>
            <person name="Guldener U."/>
            <person name="Henrissat B."/>
            <person name="Howlett B.J."/>
            <person name="Kodira C."/>
            <person name="Kretschmer M."/>
            <person name="Lappartient A."/>
            <person name="Leroch M."/>
            <person name="Levis C."/>
            <person name="Mauceli E."/>
            <person name="Neuveglise C."/>
            <person name="Oeser B."/>
            <person name="Pearson M."/>
            <person name="Poulain J."/>
            <person name="Poussereau N."/>
            <person name="Quesneville H."/>
            <person name="Rascle C."/>
            <person name="Schumacher J."/>
            <person name="Segurens B."/>
            <person name="Sexton A."/>
            <person name="Silva E."/>
            <person name="Sirven C."/>
            <person name="Soanes D.M."/>
            <person name="Talbot N.J."/>
            <person name="Templeton M."/>
            <person name="Yandava C."/>
            <person name="Yarden O."/>
            <person name="Zeng Q."/>
            <person name="Rollins J.A."/>
            <person name="Lebrun M.H."/>
            <person name="Dickman M."/>
        </authorList>
    </citation>
    <scope>NUCLEOTIDE SEQUENCE [LARGE SCALE GENOMIC DNA]</scope>
    <source>
        <strain evidence="2">T4</strain>
    </source>
</reference>
<evidence type="ECO:0000313" key="2">
    <source>
        <dbReference type="Proteomes" id="UP000008177"/>
    </source>
</evidence>
<dbReference type="HOGENOM" id="CLU_2687506_0_0_1"/>
<protein>
    <submittedName>
        <fullName evidence="1">Uncharacterized protein</fullName>
    </submittedName>
</protein>
<dbReference type="EMBL" id="FQ790271">
    <property type="protein sequence ID" value="CCD44540.1"/>
    <property type="molecule type" value="Genomic_DNA"/>
</dbReference>
<name>G2XVM0_BOTF4</name>
<proteinExistence type="predicted"/>
<organism evidence="1 2">
    <name type="scientific">Botryotinia fuckeliana (strain T4)</name>
    <name type="common">Noble rot fungus</name>
    <name type="synonym">Botrytis cinerea</name>
    <dbReference type="NCBI Taxonomy" id="999810"/>
    <lineage>
        <taxon>Eukaryota</taxon>
        <taxon>Fungi</taxon>
        <taxon>Dikarya</taxon>
        <taxon>Ascomycota</taxon>
        <taxon>Pezizomycotina</taxon>
        <taxon>Leotiomycetes</taxon>
        <taxon>Helotiales</taxon>
        <taxon>Sclerotiniaceae</taxon>
        <taxon>Botrytis</taxon>
    </lineage>
</organism>
<dbReference type="InParanoid" id="G2XVM0"/>
<accession>G2XVM0</accession>
<gene>
    <name evidence="1" type="ORF">BofuT4_uP054410.1</name>
</gene>